<dbReference type="Pfam" id="PF06863">
    <property type="entry name" value="DUF1254"/>
    <property type="match status" value="1"/>
</dbReference>
<dbReference type="PANTHER" id="PTHR36509">
    <property type="entry name" value="BLL3101 PROTEIN"/>
    <property type="match status" value="1"/>
</dbReference>
<feature type="domain" description="DUF1214" evidence="1">
    <location>
        <begin position="222"/>
        <end position="297"/>
    </location>
</feature>
<dbReference type="Proteomes" id="UP000183315">
    <property type="component" value="Unassembled WGS sequence"/>
</dbReference>
<dbReference type="SUPFAM" id="SSF160935">
    <property type="entry name" value="VPA0735-like"/>
    <property type="match status" value="1"/>
</dbReference>
<evidence type="ECO:0000259" key="2">
    <source>
        <dbReference type="Pfam" id="PF06863"/>
    </source>
</evidence>
<dbReference type="AlphaFoldDB" id="A0A1H6UIQ2"/>
<keyword evidence="4" id="KW-1185">Reference proteome</keyword>
<evidence type="ECO:0000313" key="4">
    <source>
        <dbReference type="Proteomes" id="UP000183315"/>
    </source>
</evidence>
<dbReference type="Gene3D" id="2.60.120.600">
    <property type="entry name" value="Domain of unknown function DUF1214, C-terminal domain"/>
    <property type="match status" value="1"/>
</dbReference>
<dbReference type="eggNOG" id="COG5361">
    <property type="taxonomic scope" value="Bacteria"/>
</dbReference>
<dbReference type="Pfam" id="PF06742">
    <property type="entry name" value="DUF1214"/>
    <property type="match status" value="1"/>
</dbReference>
<organism evidence="3 4">
    <name type="scientific">Demequina mangrovi</name>
    <dbReference type="NCBI Taxonomy" id="1043493"/>
    <lineage>
        <taxon>Bacteria</taxon>
        <taxon>Bacillati</taxon>
        <taxon>Actinomycetota</taxon>
        <taxon>Actinomycetes</taxon>
        <taxon>Micrococcales</taxon>
        <taxon>Demequinaceae</taxon>
        <taxon>Demequina</taxon>
    </lineage>
</organism>
<evidence type="ECO:0000313" key="3">
    <source>
        <dbReference type="EMBL" id="SEI91606.1"/>
    </source>
</evidence>
<dbReference type="InterPro" id="IPR037050">
    <property type="entry name" value="DUF1254_sf"/>
</dbReference>
<dbReference type="EMBL" id="FNZI01000001">
    <property type="protein sequence ID" value="SEI91606.1"/>
    <property type="molecule type" value="Genomic_DNA"/>
</dbReference>
<sequence>MSIHVNVDTFVRAETDRMFADIQRSAGGPGALAHHRAPTPIDEQTVIRMNRDTLYSFGVVDLARPVTLTLPDADGRYLSAMIVSNDHHIPVILHDAGEHVLDEATVGTRYALVALRILVDPSDPADVAAVGALQDQVSLSGGGGEPFAYPDYDTASLDATRAALLALAAGLSDYTGAFGRAGEVDPIHHLIGTASGWGGLPTSEAVYVSLAPDDPTVDHEIVLADVPVDAFWSISVYNGDGFFEPNPHERYTVNSVTATPDDAGAVTVRLVHGIPQGPNDIPVPGEWGIVLRLYRPRREIVDGTWTPPVLQPMPA</sequence>
<feature type="domain" description="DUF1254" evidence="2">
    <location>
        <begin position="31"/>
        <end position="83"/>
    </location>
</feature>
<dbReference type="InterPro" id="IPR010621">
    <property type="entry name" value="DUF1214"/>
</dbReference>
<dbReference type="InterPro" id="IPR010679">
    <property type="entry name" value="DUF1254"/>
</dbReference>
<proteinExistence type="predicted"/>
<dbReference type="PANTHER" id="PTHR36509:SF2">
    <property type="entry name" value="BLL3101 PROTEIN"/>
    <property type="match status" value="1"/>
</dbReference>
<dbReference type="Gene3D" id="2.60.40.1610">
    <property type="entry name" value="Domain of unknown function DUF1254"/>
    <property type="match status" value="1"/>
</dbReference>
<name>A0A1H6UIQ2_9MICO</name>
<dbReference type="OrthoDB" id="40820at2"/>
<evidence type="ECO:0008006" key="5">
    <source>
        <dbReference type="Google" id="ProtNLM"/>
    </source>
</evidence>
<dbReference type="InterPro" id="IPR037049">
    <property type="entry name" value="DUF1214_C_sf"/>
</dbReference>
<protein>
    <recommendedName>
        <fullName evidence="5">Carboxylesterase</fullName>
    </recommendedName>
</protein>
<dbReference type="STRING" id="1043493.SAMN05421637_0402"/>
<evidence type="ECO:0000259" key="1">
    <source>
        <dbReference type="Pfam" id="PF06742"/>
    </source>
</evidence>
<gene>
    <name evidence="3" type="ORF">SAMN05421637_0402</name>
</gene>
<accession>A0A1H6UIQ2</accession>
<dbReference type="RefSeq" id="WP_042212579.1">
    <property type="nucleotide sequence ID" value="NZ_BBLU01000002.1"/>
</dbReference>
<reference evidence="4" key="1">
    <citation type="submission" date="2016-10" db="EMBL/GenBank/DDBJ databases">
        <authorList>
            <person name="Varghese N."/>
        </authorList>
    </citation>
    <scope>NUCLEOTIDE SEQUENCE [LARGE SCALE GENOMIC DNA]</scope>
    <source>
        <strain evidence="4">DSM 24868</strain>
    </source>
</reference>